<accession>A0A2I2L451</accession>
<organism evidence="1">
    <name type="scientific">Orpheovirus IHUMI-LCC2</name>
    <dbReference type="NCBI Taxonomy" id="2023057"/>
    <lineage>
        <taxon>Viruses</taxon>
        <taxon>Varidnaviria</taxon>
        <taxon>Bamfordvirae</taxon>
        <taxon>Nucleocytoviricota</taxon>
        <taxon>Megaviricetes</taxon>
        <taxon>Pimascovirales</taxon>
        <taxon>Ocovirineae</taxon>
        <taxon>Orpheoviridae</taxon>
        <taxon>Alphaorpheovirus</taxon>
        <taxon>Alphaorpheovirus massiliense</taxon>
    </lineage>
</organism>
<proteinExistence type="predicted"/>
<dbReference type="KEGG" id="vg:35382204"/>
<name>A0A2I2L451_9VIRU</name>
<sequence length="439" mass="52429">MEFIPKDIILEILKWVNPYYIFKDVMYISKYYYNIIENKINIDGCKVSEVRYLQSKMLEPIAKLTHILSNTEYSKFYNWKYPEVELDLTDGYNKNYNMCIMERILQTHDNDYIKNKCSERILSYMDLLLKYGKIGYGFHKSSANSFAGYLLYSKDYILQDGFIYIINSNPDNYIQESSINTYFSINNIHNPIDLIMHSDDPNILVKKLSLINWKYDGNVTDKILKYVEKINLCLARLEMMEHNDNMTRNKADKILHKIRRLILKYIYHKDKNFNTLQSIMRKYIELKNRLEKGTNKMFDEKVDPFNTFIVNTLNKEIIQLYFRNVLEIEMKSDNIGVNLGPEFINMTYIGKLNKIINKNTLIGIHPEKLHIVIPWINEVLLLSCKYNIYDLMMYDNGLLYNHYDMYWILTYAILSKNKKILRIVLDRVEEFNFSNIKIG</sequence>
<dbReference type="RefSeq" id="YP_009448624.1">
    <property type="nucleotide sequence ID" value="NC_036594.1"/>
</dbReference>
<dbReference type="GeneID" id="35382204"/>
<reference evidence="1" key="1">
    <citation type="submission" date="2017-08" db="EMBL/GenBank/DDBJ databases">
        <authorList>
            <consortium name="Urmite Genomes"/>
        </authorList>
    </citation>
    <scope>NUCLEOTIDE SEQUENCE [LARGE SCALE GENOMIC DNA]</scope>
    <source>
        <strain evidence="1">IHUMI-LCC2</strain>
    </source>
</reference>
<dbReference type="EMBL" id="LT906555">
    <property type="protein sequence ID" value="SNW62322.1"/>
    <property type="molecule type" value="Genomic_DNA"/>
</dbReference>
<dbReference type="Proteomes" id="UP000236316">
    <property type="component" value="Segment"/>
</dbReference>
<protein>
    <submittedName>
        <fullName evidence="1">Uncharacterized protein</fullName>
    </submittedName>
</protein>
<keyword evidence="2" id="KW-1185">Reference proteome</keyword>
<evidence type="ECO:0000313" key="2">
    <source>
        <dbReference type="Proteomes" id="UP000236316"/>
    </source>
</evidence>
<evidence type="ECO:0000313" key="1">
    <source>
        <dbReference type="EMBL" id="SNW62322.1"/>
    </source>
</evidence>
<gene>
    <name evidence="1" type="ORF">ORPV_418</name>
</gene>